<comment type="caution">
    <text evidence="2">The sequence shown here is derived from an EMBL/GenBank/DDBJ whole genome shotgun (WGS) entry which is preliminary data.</text>
</comment>
<keyword evidence="2" id="KW-0378">Hydrolase</keyword>
<proteinExistence type="predicted"/>
<reference evidence="2" key="1">
    <citation type="submission" date="2020-08" db="EMBL/GenBank/DDBJ databases">
        <title>Sequencing the genomes of 1000 actinobacteria strains.</title>
        <authorList>
            <person name="Klenk H.-P."/>
        </authorList>
    </citation>
    <scope>NUCLEOTIDE SEQUENCE</scope>
    <source>
        <strain evidence="2">DSM 10695</strain>
    </source>
</reference>
<dbReference type="Gene3D" id="1.10.30.50">
    <property type="match status" value="1"/>
</dbReference>
<gene>
    <name evidence="2" type="ORF">HD592_000323</name>
</gene>
<keyword evidence="3" id="KW-1185">Reference proteome</keyword>
<evidence type="ECO:0000313" key="3">
    <source>
        <dbReference type="Proteomes" id="UP000617426"/>
    </source>
</evidence>
<evidence type="ECO:0000259" key="1">
    <source>
        <dbReference type="SMART" id="SM00507"/>
    </source>
</evidence>
<sequence length="261" mass="29661">MSEQKSYPEEAYCPYDGKLWWDREKSDGPVGACGSTPRLASWLRWNVQIGERFSTRELRLVLGIDDEHFQRRQRELREMGWRYLSAKEDPSLGEECELLDYGWWPGEGPRPKKATISSKLRRQVFERDGGRCVICGLAAGEKYEDGSVVVLTAGHVIANSHGGSASLDNLQTECRRCNESARADTGSALDPQAVLESVKSLRFPERMELLEWLRRGSRTRTQLDRVYDTVRLGGPAVREAVLSYLTDASERHHHRSRPGKP</sequence>
<name>A0A923IWW1_9ACTO</name>
<dbReference type="GO" id="GO:0004519">
    <property type="term" value="F:endonuclease activity"/>
    <property type="evidence" value="ECO:0007669"/>
    <property type="project" value="UniProtKB-KW"/>
</dbReference>
<dbReference type="Proteomes" id="UP000617426">
    <property type="component" value="Unassembled WGS sequence"/>
</dbReference>
<dbReference type="Pfam" id="PF14279">
    <property type="entry name" value="HNH_5"/>
    <property type="match status" value="1"/>
</dbReference>
<dbReference type="InterPro" id="IPR003615">
    <property type="entry name" value="HNH_nuc"/>
</dbReference>
<accession>A0A923IWW1</accession>
<feature type="domain" description="HNH nuclease" evidence="1">
    <location>
        <begin position="119"/>
        <end position="179"/>
    </location>
</feature>
<dbReference type="CDD" id="cd00085">
    <property type="entry name" value="HNHc"/>
    <property type="match status" value="1"/>
</dbReference>
<keyword evidence="2" id="KW-0255">Endonuclease</keyword>
<dbReference type="SMART" id="SM00507">
    <property type="entry name" value="HNHc"/>
    <property type="match status" value="1"/>
</dbReference>
<dbReference type="EMBL" id="JACHMK010000001">
    <property type="protein sequence ID" value="MBB6333758.1"/>
    <property type="molecule type" value="Genomic_DNA"/>
</dbReference>
<keyword evidence="2" id="KW-0540">Nuclease</keyword>
<organism evidence="2 3">
    <name type="scientific">Schaalia hyovaginalis</name>
    <dbReference type="NCBI Taxonomy" id="29316"/>
    <lineage>
        <taxon>Bacteria</taxon>
        <taxon>Bacillati</taxon>
        <taxon>Actinomycetota</taxon>
        <taxon>Actinomycetes</taxon>
        <taxon>Actinomycetales</taxon>
        <taxon>Actinomycetaceae</taxon>
        <taxon>Schaalia</taxon>
    </lineage>
</organism>
<evidence type="ECO:0000313" key="2">
    <source>
        <dbReference type="EMBL" id="MBB6333758.1"/>
    </source>
</evidence>
<protein>
    <submittedName>
        <fullName evidence="2">5-methylcytosine-specific restriction endonuclease McrA</fullName>
    </submittedName>
</protein>
<dbReference type="InterPro" id="IPR029471">
    <property type="entry name" value="HNH_5"/>
</dbReference>
<dbReference type="AlphaFoldDB" id="A0A923IWW1"/>